<dbReference type="Proteomes" id="UP000828390">
    <property type="component" value="Unassembled WGS sequence"/>
</dbReference>
<accession>A0A9D4L3K3</accession>
<feature type="compositionally biased region" description="Basic and acidic residues" evidence="1">
    <location>
        <begin position="117"/>
        <end position="134"/>
    </location>
</feature>
<protein>
    <submittedName>
        <fullName evidence="2">Uncharacterized protein</fullName>
    </submittedName>
</protein>
<feature type="region of interest" description="Disordered" evidence="1">
    <location>
        <begin position="117"/>
        <end position="153"/>
    </location>
</feature>
<dbReference type="EMBL" id="JAIWYP010000003">
    <property type="protein sequence ID" value="KAH3850971.1"/>
    <property type="molecule type" value="Genomic_DNA"/>
</dbReference>
<organism evidence="2 3">
    <name type="scientific">Dreissena polymorpha</name>
    <name type="common">Zebra mussel</name>
    <name type="synonym">Mytilus polymorpha</name>
    <dbReference type="NCBI Taxonomy" id="45954"/>
    <lineage>
        <taxon>Eukaryota</taxon>
        <taxon>Metazoa</taxon>
        <taxon>Spiralia</taxon>
        <taxon>Lophotrochozoa</taxon>
        <taxon>Mollusca</taxon>
        <taxon>Bivalvia</taxon>
        <taxon>Autobranchia</taxon>
        <taxon>Heteroconchia</taxon>
        <taxon>Euheterodonta</taxon>
        <taxon>Imparidentia</taxon>
        <taxon>Neoheterodontei</taxon>
        <taxon>Myida</taxon>
        <taxon>Dreissenoidea</taxon>
        <taxon>Dreissenidae</taxon>
        <taxon>Dreissena</taxon>
    </lineage>
</organism>
<name>A0A9D4L3K3_DREPO</name>
<sequence>MNFKEPQGQLDRWMEELSQYNIILKHRPGRKHVNADTLSRPPMPDKVCSHYVMGAKRFAMLQSPLPLLQDCHYCKKAHSNWARFTEEVDEAVPLGVDMQRLRIAGGGSTKINWDKEDSTRVNRNRCSSEDESRVVLKGVPEGSKCGSETSNVS</sequence>
<dbReference type="AlphaFoldDB" id="A0A9D4L3K3"/>
<evidence type="ECO:0000313" key="3">
    <source>
        <dbReference type="Proteomes" id="UP000828390"/>
    </source>
</evidence>
<evidence type="ECO:0000313" key="2">
    <source>
        <dbReference type="EMBL" id="KAH3850971.1"/>
    </source>
</evidence>
<comment type="caution">
    <text evidence="2">The sequence shown here is derived from an EMBL/GenBank/DDBJ whole genome shotgun (WGS) entry which is preliminary data.</text>
</comment>
<gene>
    <name evidence="2" type="ORF">DPMN_093447</name>
</gene>
<proteinExistence type="predicted"/>
<reference evidence="2" key="1">
    <citation type="journal article" date="2019" name="bioRxiv">
        <title>The Genome of the Zebra Mussel, Dreissena polymorpha: A Resource for Invasive Species Research.</title>
        <authorList>
            <person name="McCartney M.A."/>
            <person name="Auch B."/>
            <person name="Kono T."/>
            <person name="Mallez S."/>
            <person name="Zhang Y."/>
            <person name="Obille A."/>
            <person name="Becker A."/>
            <person name="Abrahante J.E."/>
            <person name="Garbe J."/>
            <person name="Badalamenti J.P."/>
            <person name="Herman A."/>
            <person name="Mangelson H."/>
            <person name="Liachko I."/>
            <person name="Sullivan S."/>
            <person name="Sone E.D."/>
            <person name="Koren S."/>
            <person name="Silverstein K.A.T."/>
            <person name="Beckman K.B."/>
            <person name="Gohl D.M."/>
        </authorList>
    </citation>
    <scope>NUCLEOTIDE SEQUENCE</scope>
    <source>
        <strain evidence="2">Duluth1</strain>
        <tissue evidence="2">Whole animal</tissue>
    </source>
</reference>
<keyword evidence="3" id="KW-1185">Reference proteome</keyword>
<evidence type="ECO:0000256" key="1">
    <source>
        <dbReference type="SAM" id="MobiDB-lite"/>
    </source>
</evidence>
<reference evidence="2" key="2">
    <citation type="submission" date="2020-11" db="EMBL/GenBank/DDBJ databases">
        <authorList>
            <person name="McCartney M.A."/>
            <person name="Auch B."/>
            <person name="Kono T."/>
            <person name="Mallez S."/>
            <person name="Becker A."/>
            <person name="Gohl D.M."/>
            <person name="Silverstein K.A.T."/>
            <person name="Koren S."/>
            <person name="Bechman K.B."/>
            <person name="Herman A."/>
            <person name="Abrahante J.E."/>
            <person name="Garbe J."/>
        </authorList>
    </citation>
    <scope>NUCLEOTIDE SEQUENCE</scope>
    <source>
        <strain evidence="2">Duluth1</strain>
        <tissue evidence="2">Whole animal</tissue>
    </source>
</reference>